<comment type="caution">
    <text evidence="1">The sequence shown here is derived from an EMBL/GenBank/DDBJ whole genome shotgun (WGS) entry which is preliminary data.</text>
</comment>
<reference evidence="1" key="1">
    <citation type="submission" date="2021-06" db="EMBL/GenBank/DDBJ databases">
        <authorList>
            <person name="Kallberg Y."/>
            <person name="Tangrot J."/>
            <person name="Rosling A."/>
        </authorList>
    </citation>
    <scope>NUCLEOTIDE SEQUENCE</scope>
    <source>
        <strain evidence="1">FL966</strain>
    </source>
</reference>
<feature type="non-terminal residue" evidence="1">
    <location>
        <position position="65"/>
    </location>
</feature>
<protein>
    <submittedName>
        <fullName evidence="1">19253_t:CDS:1</fullName>
    </submittedName>
</protein>
<dbReference type="AlphaFoldDB" id="A0A9N9JDN8"/>
<dbReference type="EMBL" id="CAJVQA010021896">
    <property type="protein sequence ID" value="CAG8771101.1"/>
    <property type="molecule type" value="Genomic_DNA"/>
</dbReference>
<evidence type="ECO:0000313" key="1">
    <source>
        <dbReference type="EMBL" id="CAG8771101.1"/>
    </source>
</evidence>
<keyword evidence="2" id="KW-1185">Reference proteome</keyword>
<name>A0A9N9JDN8_9GLOM</name>
<proteinExistence type="predicted"/>
<accession>A0A9N9JDN8</accession>
<feature type="non-terminal residue" evidence="1">
    <location>
        <position position="1"/>
    </location>
</feature>
<gene>
    <name evidence="1" type="ORF">CPELLU_LOCUS15884</name>
</gene>
<dbReference type="Proteomes" id="UP000789759">
    <property type="component" value="Unassembled WGS sequence"/>
</dbReference>
<organism evidence="1 2">
    <name type="scientific">Cetraspora pellucida</name>
    <dbReference type="NCBI Taxonomy" id="1433469"/>
    <lineage>
        <taxon>Eukaryota</taxon>
        <taxon>Fungi</taxon>
        <taxon>Fungi incertae sedis</taxon>
        <taxon>Mucoromycota</taxon>
        <taxon>Glomeromycotina</taxon>
        <taxon>Glomeromycetes</taxon>
        <taxon>Diversisporales</taxon>
        <taxon>Gigasporaceae</taxon>
        <taxon>Cetraspora</taxon>
    </lineage>
</organism>
<sequence length="65" mass="7227">MNLGDVSEELQELTVIEKINFIPAPLPSSNKESVIADTLDQMQPSNIPIMWLNIDGNLINVFQTS</sequence>
<evidence type="ECO:0000313" key="2">
    <source>
        <dbReference type="Proteomes" id="UP000789759"/>
    </source>
</evidence>